<dbReference type="Gramene" id="ONIVA12G03910.1">
    <property type="protein sequence ID" value="ONIVA12G03910.1"/>
    <property type="gene ID" value="ONIVA12G03910"/>
</dbReference>
<organism evidence="3">
    <name type="scientific">Oryza nivara</name>
    <name type="common">Indian wild rice</name>
    <name type="synonym">Oryza sativa f. spontanea</name>
    <dbReference type="NCBI Taxonomy" id="4536"/>
    <lineage>
        <taxon>Eukaryota</taxon>
        <taxon>Viridiplantae</taxon>
        <taxon>Streptophyta</taxon>
        <taxon>Embryophyta</taxon>
        <taxon>Tracheophyta</taxon>
        <taxon>Spermatophyta</taxon>
        <taxon>Magnoliopsida</taxon>
        <taxon>Liliopsida</taxon>
        <taxon>Poales</taxon>
        <taxon>Poaceae</taxon>
        <taxon>BOP clade</taxon>
        <taxon>Oryzoideae</taxon>
        <taxon>Oryzeae</taxon>
        <taxon>Oryzinae</taxon>
        <taxon>Oryza</taxon>
    </lineage>
</organism>
<feature type="compositionally biased region" description="Basic and acidic residues" evidence="1">
    <location>
        <begin position="25"/>
        <end position="38"/>
    </location>
</feature>
<reference evidence="3" key="1">
    <citation type="submission" date="2015-04" db="UniProtKB">
        <authorList>
            <consortium name="EnsemblPlants"/>
        </authorList>
    </citation>
    <scope>IDENTIFICATION</scope>
    <source>
        <strain evidence="3">SL10</strain>
    </source>
</reference>
<name>A0A0E0J796_ORYNI</name>
<accession>A0A0E0J796</accession>
<proteinExistence type="predicted"/>
<evidence type="ECO:0000256" key="1">
    <source>
        <dbReference type="SAM" id="MobiDB-lite"/>
    </source>
</evidence>
<dbReference type="eggNOG" id="KOG1246">
    <property type="taxonomic scope" value="Eukaryota"/>
</dbReference>
<dbReference type="OMA" id="ICKIQVG"/>
<dbReference type="Proteomes" id="UP000006591">
    <property type="component" value="Chromosome 12"/>
</dbReference>
<dbReference type="GO" id="GO:0005634">
    <property type="term" value="C:nucleus"/>
    <property type="evidence" value="ECO:0007669"/>
    <property type="project" value="TreeGrafter"/>
</dbReference>
<dbReference type="InterPro" id="IPR003349">
    <property type="entry name" value="JmjN"/>
</dbReference>
<dbReference type="GO" id="GO:0034647">
    <property type="term" value="F:histone H3K4me/H3K4me2/H3K4me3 demethylase activity"/>
    <property type="evidence" value="ECO:0007669"/>
    <property type="project" value="TreeGrafter"/>
</dbReference>
<reference evidence="3" key="2">
    <citation type="submission" date="2018-04" db="EMBL/GenBank/DDBJ databases">
        <title>OnivRS2 (Oryza nivara Reference Sequence Version 2).</title>
        <authorList>
            <person name="Zhang J."/>
            <person name="Kudrna D."/>
            <person name="Lee S."/>
            <person name="Talag J."/>
            <person name="Rajasekar S."/>
            <person name="Welchert J."/>
            <person name="Hsing Y.-I."/>
            <person name="Wing R.A."/>
        </authorList>
    </citation>
    <scope>NUCLEOTIDE SEQUENCE [LARGE SCALE GENOMIC DNA]</scope>
    <source>
        <strain evidence="3">SL10</strain>
    </source>
</reference>
<evidence type="ECO:0000259" key="2">
    <source>
        <dbReference type="PROSITE" id="PS51183"/>
    </source>
</evidence>
<evidence type="ECO:0000313" key="3">
    <source>
        <dbReference type="EnsemblPlants" id="ONIVA12G03910.1"/>
    </source>
</evidence>
<dbReference type="AlphaFoldDB" id="A0A0E0J796"/>
<evidence type="ECO:0000313" key="4">
    <source>
        <dbReference type="Proteomes" id="UP000006591"/>
    </source>
</evidence>
<protein>
    <recommendedName>
        <fullName evidence="2">JmjN domain-containing protein</fullName>
    </recommendedName>
</protein>
<dbReference type="PROSITE" id="PS51183">
    <property type="entry name" value="JMJN"/>
    <property type="match status" value="1"/>
</dbReference>
<dbReference type="PANTHER" id="PTHR10694">
    <property type="entry name" value="LYSINE-SPECIFIC DEMETHYLASE"/>
    <property type="match status" value="1"/>
</dbReference>
<feature type="compositionally biased region" description="Low complexity" evidence="1">
    <location>
        <begin position="201"/>
        <end position="216"/>
    </location>
</feature>
<dbReference type="GO" id="GO:0010468">
    <property type="term" value="P:regulation of gene expression"/>
    <property type="evidence" value="ECO:0007669"/>
    <property type="project" value="TreeGrafter"/>
</dbReference>
<feature type="region of interest" description="Disordered" evidence="1">
    <location>
        <begin position="1"/>
        <end position="38"/>
    </location>
</feature>
<dbReference type="Pfam" id="PF02375">
    <property type="entry name" value="JmjN"/>
    <property type="match status" value="1"/>
</dbReference>
<dbReference type="HOGENOM" id="CLU_103942_0_0_1"/>
<dbReference type="PANTHER" id="PTHR10694:SF50">
    <property type="entry name" value="JMJC DOMAIN CONTAINING PROTEIN, EXPRESSED"/>
    <property type="match status" value="1"/>
</dbReference>
<dbReference type="EnsemblPlants" id="ONIVA12G03910.1">
    <property type="protein sequence ID" value="ONIVA12G03910.1"/>
    <property type="gene ID" value="ONIVA12G03910"/>
</dbReference>
<sequence>MVADSAVGVHGSAADSGRGRSARTAAERDAEAEAMRDTKAAAVEPPEWLQTLPVAPEYHPTLVEFADPIAYILRIKPEASRYGICKIQVGLSTKNHRAASRRVWENGERYTLEAFRAKAPEFEPSRHAALPKNPTHLQLKALFWAVYTSRPFSVEYGNDIPSSGFASPHRLWVPHHRRLRVPLPCRSRLRADRPHPPSPTPSCASTAPSATIIAPP</sequence>
<dbReference type="GO" id="GO:0000785">
    <property type="term" value="C:chromatin"/>
    <property type="evidence" value="ECO:0007669"/>
    <property type="project" value="TreeGrafter"/>
</dbReference>
<keyword evidence="4" id="KW-1185">Reference proteome</keyword>
<dbReference type="SMART" id="SM00545">
    <property type="entry name" value="JmjN"/>
    <property type="match status" value="1"/>
</dbReference>
<dbReference type="Gene3D" id="2.60.120.650">
    <property type="entry name" value="Cupin"/>
    <property type="match status" value="1"/>
</dbReference>
<feature type="domain" description="JmjN" evidence="2">
    <location>
        <begin position="55"/>
        <end position="96"/>
    </location>
</feature>
<feature type="region of interest" description="Disordered" evidence="1">
    <location>
        <begin position="187"/>
        <end position="216"/>
    </location>
</feature>